<feature type="domain" description="Fe2OG dioxygenase" evidence="2">
    <location>
        <begin position="195"/>
        <end position="295"/>
    </location>
</feature>
<dbReference type="AlphaFoldDB" id="A0A0H2S419"/>
<keyword evidence="1" id="KW-0479">Metal-binding</keyword>
<gene>
    <name evidence="3" type="ORF">SCHPADRAFT_108513</name>
</gene>
<proteinExistence type="inferred from homology"/>
<dbReference type="InterPro" id="IPR027443">
    <property type="entry name" value="IPNS-like_sf"/>
</dbReference>
<evidence type="ECO:0000313" key="3">
    <source>
        <dbReference type="EMBL" id="KLO18729.1"/>
    </source>
</evidence>
<dbReference type="EMBL" id="KQ085892">
    <property type="protein sequence ID" value="KLO18729.1"/>
    <property type="molecule type" value="Genomic_DNA"/>
</dbReference>
<dbReference type="InterPro" id="IPR005123">
    <property type="entry name" value="Oxoglu/Fe-dep_dioxygenase_dom"/>
</dbReference>
<sequence length="379" mass="41447">MPGVVLPSFPENVLIQTLPVVDFDLLKNEDFEETEKLWDAATKLGFWYLKNHGAGDEADGMFAMGEETMDLPLEEKLKFSSGVTGGSFGYKAAGLNVTDDKGTPDTAEFLNVAKDDILSYPTITHRSYPDAVQRRMDDVLKPFVDKSLDVTCTVLRVFEKKLGLQEGSLLRRHAIGDPSGSEARCIRNPGKTRPTIISEGKVIEAPDKLALGAHTDFGSLSFLHHNKLGGLQVLAPGTSTWHYVKPIQGHAICNVGDALTIFSGGILRSALHRVLPAPGEQAFFTRWSVVFFLRPGADVMLHALTEESSFVADAIAHLSEEDRKKFTPNQTAGEWHARRVRGRKVASNVNGTNSYRSSAGMEHNPIAFQQGISEIESAA</sequence>
<keyword evidence="1" id="KW-0560">Oxidoreductase</keyword>
<dbReference type="InterPro" id="IPR044861">
    <property type="entry name" value="IPNS-like_FE2OG_OXY"/>
</dbReference>
<comment type="similarity">
    <text evidence="1">Belongs to the iron/ascorbate-dependent oxidoreductase family.</text>
</comment>
<dbReference type="InterPro" id="IPR050231">
    <property type="entry name" value="Iron_ascorbate_oxido_reductase"/>
</dbReference>
<evidence type="ECO:0000259" key="2">
    <source>
        <dbReference type="PROSITE" id="PS51471"/>
    </source>
</evidence>
<dbReference type="PROSITE" id="PS51471">
    <property type="entry name" value="FE2OG_OXY"/>
    <property type="match status" value="1"/>
</dbReference>
<dbReference type="Gene3D" id="2.60.120.330">
    <property type="entry name" value="B-lactam Antibiotic, Isopenicillin N Synthase, Chain"/>
    <property type="match status" value="1"/>
</dbReference>
<organism evidence="3 4">
    <name type="scientific">Schizopora paradoxa</name>
    <dbReference type="NCBI Taxonomy" id="27342"/>
    <lineage>
        <taxon>Eukaryota</taxon>
        <taxon>Fungi</taxon>
        <taxon>Dikarya</taxon>
        <taxon>Basidiomycota</taxon>
        <taxon>Agaricomycotina</taxon>
        <taxon>Agaricomycetes</taxon>
        <taxon>Hymenochaetales</taxon>
        <taxon>Schizoporaceae</taxon>
        <taxon>Schizopora</taxon>
    </lineage>
</organism>
<dbReference type="Pfam" id="PF14226">
    <property type="entry name" value="DIOX_N"/>
    <property type="match status" value="1"/>
</dbReference>
<keyword evidence="4" id="KW-1185">Reference proteome</keyword>
<dbReference type="PANTHER" id="PTHR47990">
    <property type="entry name" value="2-OXOGLUTARATE (2OG) AND FE(II)-DEPENDENT OXYGENASE SUPERFAMILY PROTEIN-RELATED"/>
    <property type="match status" value="1"/>
</dbReference>
<dbReference type="Proteomes" id="UP000053477">
    <property type="component" value="Unassembled WGS sequence"/>
</dbReference>
<dbReference type="STRING" id="27342.A0A0H2S419"/>
<dbReference type="SUPFAM" id="SSF51197">
    <property type="entry name" value="Clavaminate synthase-like"/>
    <property type="match status" value="1"/>
</dbReference>
<protein>
    <submittedName>
        <fullName evidence="3">Clavaminate synthase-like protein</fullName>
    </submittedName>
</protein>
<dbReference type="InterPro" id="IPR026992">
    <property type="entry name" value="DIOX_N"/>
</dbReference>
<dbReference type="OrthoDB" id="288590at2759"/>
<reference evidence="3 4" key="1">
    <citation type="submission" date="2015-04" db="EMBL/GenBank/DDBJ databases">
        <title>Complete genome sequence of Schizopora paradoxa KUC8140, a cosmopolitan wood degrader in East Asia.</title>
        <authorList>
            <consortium name="DOE Joint Genome Institute"/>
            <person name="Min B."/>
            <person name="Park H."/>
            <person name="Jang Y."/>
            <person name="Kim J.-J."/>
            <person name="Kim K.H."/>
            <person name="Pangilinan J."/>
            <person name="Lipzen A."/>
            <person name="Riley R."/>
            <person name="Grigoriev I.V."/>
            <person name="Spatafora J.W."/>
            <person name="Choi I.-G."/>
        </authorList>
    </citation>
    <scope>NUCLEOTIDE SEQUENCE [LARGE SCALE GENOMIC DNA]</scope>
    <source>
        <strain evidence="3 4">KUC8140</strain>
    </source>
</reference>
<dbReference type="InParanoid" id="A0A0H2S419"/>
<name>A0A0H2S419_9AGAM</name>
<dbReference type="GO" id="GO:0016491">
    <property type="term" value="F:oxidoreductase activity"/>
    <property type="evidence" value="ECO:0007669"/>
    <property type="project" value="UniProtKB-KW"/>
</dbReference>
<evidence type="ECO:0000313" key="4">
    <source>
        <dbReference type="Proteomes" id="UP000053477"/>
    </source>
</evidence>
<keyword evidence="1" id="KW-0408">Iron</keyword>
<accession>A0A0H2S419</accession>
<dbReference type="Pfam" id="PF03171">
    <property type="entry name" value="2OG-FeII_Oxy"/>
    <property type="match status" value="1"/>
</dbReference>
<dbReference type="GO" id="GO:0046872">
    <property type="term" value="F:metal ion binding"/>
    <property type="evidence" value="ECO:0007669"/>
    <property type="project" value="UniProtKB-KW"/>
</dbReference>
<evidence type="ECO:0000256" key="1">
    <source>
        <dbReference type="RuleBase" id="RU003682"/>
    </source>
</evidence>